<name>A0A3E3IZ54_9FIRM</name>
<dbReference type="GO" id="GO:0005829">
    <property type="term" value="C:cytosol"/>
    <property type="evidence" value="ECO:0007669"/>
    <property type="project" value="TreeGrafter"/>
</dbReference>
<dbReference type="NCBIfam" id="TIGR00738">
    <property type="entry name" value="rrf2_super"/>
    <property type="match status" value="1"/>
</dbReference>
<organism evidence="2 4">
    <name type="scientific">Eisenbergiella massiliensis</name>
    <dbReference type="NCBI Taxonomy" id="1720294"/>
    <lineage>
        <taxon>Bacteria</taxon>
        <taxon>Bacillati</taxon>
        <taxon>Bacillota</taxon>
        <taxon>Clostridia</taxon>
        <taxon>Lachnospirales</taxon>
        <taxon>Lachnospiraceae</taxon>
        <taxon>Eisenbergiella</taxon>
    </lineage>
</organism>
<dbReference type="Proteomes" id="UP000260812">
    <property type="component" value="Unassembled WGS sequence"/>
</dbReference>
<evidence type="ECO:0000313" key="3">
    <source>
        <dbReference type="Proteomes" id="UP000260812"/>
    </source>
</evidence>
<dbReference type="Proteomes" id="UP000261166">
    <property type="component" value="Unassembled WGS sequence"/>
</dbReference>
<dbReference type="InterPro" id="IPR036390">
    <property type="entry name" value="WH_DNA-bd_sf"/>
</dbReference>
<dbReference type="InterPro" id="IPR036388">
    <property type="entry name" value="WH-like_DNA-bd_sf"/>
</dbReference>
<dbReference type="RefSeq" id="WP_021640294.1">
    <property type="nucleotide sequence ID" value="NZ_CALBAU010000189.1"/>
</dbReference>
<dbReference type="Pfam" id="PF02082">
    <property type="entry name" value="Rrf2"/>
    <property type="match status" value="1"/>
</dbReference>
<dbReference type="EMBL" id="QVLV01000009">
    <property type="protein sequence ID" value="RGE59229.1"/>
    <property type="molecule type" value="Genomic_DNA"/>
</dbReference>
<dbReference type="OrthoDB" id="9808360at2"/>
<comment type="caution">
    <text evidence="2">The sequence shown here is derived from an EMBL/GenBank/DDBJ whole genome shotgun (WGS) entry which is preliminary data.</text>
</comment>
<dbReference type="EMBL" id="QVLU01000006">
    <property type="protein sequence ID" value="RGE72367.1"/>
    <property type="molecule type" value="Genomic_DNA"/>
</dbReference>
<dbReference type="PROSITE" id="PS51197">
    <property type="entry name" value="HTH_RRF2_2"/>
    <property type="match status" value="1"/>
</dbReference>
<accession>A0A3E3IZ54</accession>
<dbReference type="PANTHER" id="PTHR33221">
    <property type="entry name" value="WINGED HELIX-TURN-HELIX TRANSCRIPTIONAL REGULATOR, RRF2 FAMILY"/>
    <property type="match status" value="1"/>
</dbReference>
<dbReference type="GO" id="GO:0003700">
    <property type="term" value="F:DNA-binding transcription factor activity"/>
    <property type="evidence" value="ECO:0007669"/>
    <property type="project" value="TreeGrafter"/>
</dbReference>
<sequence>MLITRETDYALRILRSLAQGSCLTVGELAEKETLPLKFTYKIIKKLEKAGIIRIIRGVNGGCQLEADLHEVSLYDLVGAVETNARLAACMNADYQCEWRDKSGTPCNVHAQLARVQQAIDREFRSRSLYWILFGEKE</sequence>
<evidence type="ECO:0000313" key="4">
    <source>
        <dbReference type="Proteomes" id="UP000261166"/>
    </source>
</evidence>
<reference evidence="2 4" key="1">
    <citation type="submission" date="2018-08" db="EMBL/GenBank/DDBJ databases">
        <title>A genome reference for cultivated species of the human gut microbiota.</title>
        <authorList>
            <person name="Zou Y."/>
            <person name="Xue W."/>
            <person name="Luo G."/>
        </authorList>
    </citation>
    <scope>NUCLEOTIDE SEQUENCE [LARGE SCALE GENOMIC DNA]</scope>
    <source>
        <strain evidence="2 4">AF26-4BH</strain>
        <strain evidence="1">TF05-5AC</strain>
    </source>
</reference>
<dbReference type="Gene3D" id="1.10.10.10">
    <property type="entry name" value="Winged helix-like DNA-binding domain superfamily/Winged helix DNA-binding domain"/>
    <property type="match status" value="1"/>
</dbReference>
<evidence type="ECO:0000313" key="1">
    <source>
        <dbReference type="EMBL" id="RGE59229.1"/>
    </source>
</evidence>
<proteinExistence type="predicted"/>
<dbReference type="PANTHER" id="PTHR33221:SF2">
    <property type="entry name" value="TRANSCRIPTIONAL REGULATOR"/>
    <property type="match status" value="1"/>
</dbReference>
<dbReference type="SUPFAM" id="SSF46785">
    <property type="entry name" value="Winged helix' DNA-binding domain"/>
    <property type="match status" value="1"/>
</dbReference>
<keyword evidence="3" id="KW-1185">Reference proteome</keyword>
<dbReference type="InterPro" id="IPR000944">
    <property type="entry name" value="Tscrpt_reg_Rrf2"/>
</dbReference>
<gene>
    <name evidence="2" type="ORF">DWY69_08385</name>
    <name evidence="1" type="ORF">DXC51_14760</name>
</gene>
<protein>
    <submittedName>
        <fullName evidence="2">Rrf2 family transcriptional regulator</fullName>
    </submittedName>
</protein>
<evidence type="ECO:0000313" key="2">
    <source>
        <dbReference type="EMBL" id="RGE72367.1"/>
    </source>
</evidence>
<dbReference type="AlphaFoldDB" id="A0A3E3IZ54"/>
<dbReference type="GeneID" id="97988092"/>